<comment type="caution">
    <text evidence="2">The sequence shown here is derived from an EMBL/GenBank/DDBJ whole genome shotgun (WGS) entry which is preliminary data.</text>
</comment>
<reference evidence="1 4" key="2">
    <citation type="journal article" date="2019" name="Nat. Med.">
        <title>A library of human gut bacterial isolates paired with longitudinal multiomics data enables mechanistic microbiome research.</title>
        <authorList>
            <person name="Poyet M."/>
            <person name="Groussin M."/>
            <person name="Gibbons S.M."/>
            <person name="Avila-Pacheco J."/>
            <person name="Jiang X."/>
            <person name="Kearney S.M."/>
            <person name="Perrotta A.R."/>
            <person name="Berdy B."/>
            <person name="Zhao S."/>
            <person name="Lieberman T.D."/>
            <person name="Swanson P.K."/>
            <person name="Smith M."/>
            <person name="Roesemann S."/>
            <person name="Alexander J.E."/>
            <person name="Rich S.A."/>
            <person name="Livny J."/>
            <person name="Vlamakis H."/>
            <person name="Clish C."/>
            <person name="Bullock K."/>
            <person name="Deik A."/>
            <person name="Scott J."/>
            <person name="Pierce K.A."/>
            <person name="Xavier R.J."/>
            <person name="Alm E.J."/>
        </authorList>
    </citation>
    <scope>NUCLEOTIDE SEQUENCE [LARGE SCALE GENOMIC DNA]</scope>
    <source>
        <strain evidence="1 4">BIOML-A42</strain>
    </source>
</reference>
<name>A0A412XMP6_BACUN</name>
<evidence type="ECO:0000313" key="3">
    <source>
        <dbReference type="Proteomes" id="UP000285343"/>
    </source>
</evidence>
<gene>
    <name evidence="2" type="ORF">DWW14_00350</name>
    <name evidence="1" type="ORF">GAQ56_03510</name>
</gene>
<dbReference type="EMBL" id="QRZC01000001">
    <property type="protein sequence ID" value="RGV46426.1"/>
    <property type="molecule type" value="Genomic_DNA"/>
</dbReference>
<protein>
    <submittedName>
        <fullName evidence="2">Uncharacterized protein</fullName>
    </submittedName>
</protein>
<proteinExistence type="predicted"/>
<accession>A0A412XMP6</accession>
<organism evidence="2 3">
    <name type="scientific">Bacteroides uniformis</name>
    <dbReference type="NCBI Taxonomy" id="820"/>
    <lineage>
        <taxon>Bacteria</taxon>
        <taxon>Pseudomonadati</taxon>
        <taxon>Bacteroidota</taxon>
        <taxon>Bacteroidia</taxon>
        <taxon>Bacteroidales</taxon>
        <taxon>Bacteroidaceae</taxon>
        <taxon>Bacteroides</taxon>
    </lineage>
</organism>
<dbReference type="AlphaFoldDB" id="A0A412XMP6"/>
<evidence type="ECO:0000313" key="2">
    <source>
        <dbReference type="EMBL" id="RGV46426.1"/>
    </source>
</evidence>
<reference evidence="2 3" key="1">
    <citation type="submission" date="2018-08" db="EMBL/GenBank/DDBJ databases">
        <title>A genome reference for cultivated species of the human gut microbiota.</title>
        <authorList>
            <person name="Zou Y."/>
            <person name="Xue W."/>
            <person name="Luo G."/>
        </authorList>
    </citation>
    <scope>NUCLEOTIDE SEQUENCE [LARGE SCALE GENOMIC DNA]</scope>
    <source>
        <strain evidence="2 3">AF14-42</strain>
    </source>
</reference>
<dbReference type="Proteomes" id="UP000432488">
    <property type="component" value="Unassembled WGS sequence"/>
</dbReference>
<dbReference type="EMBL" id="WCUV01000003">
    <property type="protein sequence ID" value="KAB4094499.1"/>
    <property type="molecule type" value="Genomic_DNA"/>
</dbReference>
<evidence type="ECO:0000313" key="1">
    <source>
        <dbReference type="EMBL" id="KAB4094499.1"/>
    </source>
</evidence>
<dbReference type="Proteomes" id="UP000285343">
    <property type="component" value="Unassembled WGS sequence"/>
</dbReference>
<sequence>MHSRSLACACTQYEAHSQQQRFNCSHISTLFEVKELIATKIDNLNQKKIINSHVLFNQTKEYTYSKRI</sequence>
<evidence type="ECO:0000313" key="4">
    <source>
        <dbReference type="Proteomes" id="UP000432488"/>
    </source>
</evidence>